<evidence type="ECO:0000313" key="1">
    <source>
        <dbReference type="EMBL" id="KAI8005644.1"/>
    </source>
</evidence>
<reference evidence="1 2" key="1">
    <citation type="journal article" date="2022" name="Plant J.">
        <title>Chromosome-level genome of Camellia lanceoleosa provides a valuable resource for understanding genome evolution and self-incompatibility.</title>
        <authorList>
            <person name="Gong W."/>
            <person name="Xiao S."/>
            <person name="Wang L."/>
            <person name="Liao Z."/>
            <person name="Chang Y."/>
            <person name="Mo W."/>
            <person name="Hu G."/>
            <person name="Li W."/>
            <person name="Zhao G."/>
            <person name="Zhu H."/>
            <person name="Hu X."/>
            <person name="Ji K."/>
            <person name="Xiang X."/>
            <person name="Song Q."/>
            <person name="Yuan D."/>
            <person name="Jin S."/>
            <person name="Zhang L."/>
        </authorList>
    </citation>
    <scope>NUCLEOTIDE SEQUENCE [LARGE SCALE GENOMIC DNA]</scope>
    <source>
        <strain evidence="1">SQ_2022a</strain>
    </source>
</reference>
<proteinExistence type="predicted"/>
<evidence type="ECO:0000313" key="2">
    <source>
        <dbReference type="Proteomes" id="UP001060215"/>
    </source>
</evidence>
<dbReference type="EMBL" id="CM045764">
    <property type="protein sequence ID" value="KAI8005644.1"/>
    <property type="molecule type" value="Genomic_DNA"/>
</dbReference>
<sequence>MTTPAWAELPPASSSPSPSWCDSSPITAGESSPSHLPDVHASPLYRPYFSAAAAELHSNATPLYLLNMCHLSKM</sequence>
<organism evidence="1 2">
    <name type="scientific">Camellia lanceoleosa</name>
    <dbReference type="NCBI Taxonomy" id="1840588"/>
    <lineage>
        <taxon>Eukaryota</taxon>
        <taxon>Viridiplantae</taxon>
        <taxon>Streptophyta</taxon>
        <taxon>Embryophyta</taxon>
        <taxon>Tracheophyta</taxon>
        <taxon>Spermatophyta</taxon>
        <taxon>Magnoliopsida</taxon>
        <taxon>eudicotyledons</taxon>
        <taxon>Gunneridae</taxon>
        <taxon>Pentapetalae</taxon>
        <taxon>asterids</taxon>
        <taxon>Ericales</taxon>
        <taxon>Theaceae</taxon>
        <taxon>Camellia</taxon>
    </lineage>
</organism>
<protein>
    <submittedName>
        <fullName evidence="1">Uncharacterized protein</fullName>
    </submittedName>
</protein>
<dbReference type="Proteomes" id="UP001060215">
    <property type="component" value="Chromosome 7"/>
</dbReference>
<gene>
    <name evidence="1" type="ORF">LOK49_LG07G00960</name>
</gene>
<comment type="caution">
    <text evidence="1">The sequence shown here is derived from an EMBL/GenBank/DDBJ whole genome shotgun (WGS) entry which is preliminary data.</text>
</comment>
<keyword evidence="2" id="KW-1185">Reference proteome</keyword>
<accession>A0ACC0GY42</accession>
<name>A0ACC0GY42_9ERIC</name>